<evidence type="ECO:0000256" key="1">
    <source>
        <dbReference type="ARBA" id="ARBA00004496"/>
    </source>
</evidence>
<organism evidence="6 7">
    <name type="scientific">Diaphorina citri</name>
    <name type="common">Asian citrus psyllid</name>
    <dbReference type="NCBI Taxonomy" id="121845"/>
    <lineage>
        <taxon>Eukaryota</taxon>
        <taxon>Metazoa</taxon>
        <taxon>Ecdysozoa</taxon>
        <taxon>Arthropoda</taxon>
        <taxon>Hexapoda</taxon>
        <taxon>Insecta</taxon>
        <taxon>Pterygota</taxon>
        <taxon>Neoptera</taxon>
        <taxon>Paraneoptera</taxon>
        <taxon>Hemiptera</taxon>
        <taxon>Sternorrhyncha</taxon>
        <taxon>Psylloidea</taxon>
        <taxon>Psyllidae</taxon>
        <taxon>Diaphorininae</taxon>
        <taxon>Diaphorina</taxon>
    </lineage>
</organism>
<keyword evidence="2" id="KW-0963">Cytoplasm</keyword>
<evidence type="ECO:0000313" key="6">
    <source>
        <dbReference type="Proteomes" id="UP000079169"/>
    </source>
</evidence>
<dbReference type="InterPro" id="IPR036034">
    <property type="entry name" value="PDZ_sf"/>
</dbReference>
<dbReference type="PANTHER" id="PTHR24214">
    <property type="entry name" value="PDZ AND LIM DOMAIN PROTEIN ZASP"/>
    <property type="match status" value="1"/>
</dbReference>
<dbReference type="GO" id="GO:0030036">
    <property type="term" value="P:actin cytoskeleton organization"/>
    <property type="evidence" value="ECO:0007669"/>
    <property type="project" value="TreeGrafter"/>
</dbReference>
<evidence type="ECO:0000259" key="5">
    <source>
        <dbReference type="PROSITE" id="PS50106"/>
    </source>
</evidence>
<dbReference type="GO" id="GO:0030018">
    <property type="term" value="C:Z disc"/>
    <property type="evidence" value="ECO:0007669"/>
    <property type="project" value="TreeGrafter"/>
</dbReference>
<proteinExistence type="predicted"/>
<dbReference type="GeneID" id="103517780"/>
<dbReference type="OMA" id="VNQMEYV"/>
<evidence type="ECO:0000313" key="7">
    <source>
        <dbReference type="RefSeq" id="XP_008481058.1"/>
    </source>
</evidence>
<dbReference type="Gene3D" id="2.30.42.10">
    <property type="match status" value="1"/>
</dbReference>
<dbReference type="SMART" id="SM00735">
    <property type="entry name" value="ZM"/>
    <property type="match status" value="1"/>
</dbReference>
<feature type="region of interest" description="Disordered" evidence="4">
    <location>
        <begin position="180"/>
        <end position="200"/>
    </location>
</feature>
<keyword evidence="6" id="KW-1185">Reference proteome</keyword>
<keyword evidence="3" id="KW-0862">Zinc</keyword>
<protein>
    <submittedName>
        <fullName evidence="7">PDZ and LIM domain protein 3 isoform X2</fullName>
    </submittedName>
</protein>
<feature type="domain" description="PDZ" evidence="5">
    <location>
        <begin position="13"/>
        <end position="95"/>
    </location>
</feature>
<dbReference type="RefSeq" id="XP_008481058.1">
    <property type="nucleotide sequence ID" value="XM_008482836.3"/>
</dbReference>
<dbReference type="Pfam" id="PF15936">
    <property type="entry name" value="DUF4749"/>
    <property type="match status" value="1"/>
</dbReference>
<dbReference type="PANTHER" id="PTHR24214:SF55">
    <property type="entry name" value="Z BAND ALTERNATIVELY SPLICED PDZ-MOTIF PROTEIN 66, ISOFORM E"/>
    <property type="match status" value="1"/>
</dbReference>
<reference evidence="7" key="1">
    <citation type="submission" date="2025-08" db="UniProtKB">
        <authorList>
            <consortium name="RefSeq"/>
        </authorList>
    </citation>
    <scope>IDENTIFICATION</scope>
</reference>
<dbReference type="GO" id="GO:0003779">
    <property type="term" value="F:actin binding"/>
    <property type="evidence" value="ECO:0007669"/>
    <property type="project" value="TreeGrafter"/>
</dbReference>
<dbReference type="InterPro" id="IPR001478">
    <property type="entry name" value="PDZ"/>
</dbReference>
<evidence type="ECO:0000256" key="3">
    <source>
        <dbReference type="ARBA" id="ARBA00023038"/>
    </source>
</evidence>
<dbReference type="GO" id="GO:0001725">
    <property type="term" value="C:stress fiber"/>
    <property type="evidence" value="ECO:0007669"/>
    <property type="project" value="TreeGrafter"/>
</dbReference>
<gene>
    <name evidence="7" type="primary">LOC103517780</name>
</gene>
<dbReference type="CTD" id="38988"/>
<dbReference type="Pfam" id="PF00595">
    <property type="entry name" value="PDZ"/>
    <property type="match status" value="1"/>
</dbReference>
<dbReference type="Proteomes" id="UP000079169">
    <property type="component" value="Unplaced"/>
</dbReference>
<dbReference type="GO" id="GO:0031941">
    <property type="term" value="C:filamentous actin"/>
    <property type="evidence" value="ECO:0007669"/>
    <property type="project" value="TreeGrafter"/>
</dbReference>
<dbReference type="InterPro" id="IPR050604">
    <property type="entry name" value="PDZ-LIM_domain"/>
</dbReference>
<dbReference type="PROSITE" id="PS50106">
    <property type="entry name" value="PDZ"/>
    <property type="match status" value="1"/>
</dbReference>
<dbReference type="InterPro" id="IPR031847">
    <property type="entry name" value="PDLI1-4/Zasp-like_mid"/>
</dbReference>
<evidence type="ECO:0000256" key="2">
    <source>
        <dbReference type="ARBA" id="ARBA00022490"/>
    </source>
</evidence>
<dbReference type="AlphaFoldDB" id="A0A1S3DGB8"/>
<dbReference type="SUPFAM" id="SSF50156">
    <property type="entry name" value="PDZ domain-like"/>
    <property type="match status" value="1"/>
</dbReference>
<evidence type="ECO:0000256" key="4">
    <source>
        <dbReference type="SAM" id="MobiDB-lite"/>
    </source>
</evidence>
<keyword evidence="3" id="KW-0440">LIM domain</keyword>
<sequence length="364" mass="40731">MMQPAQPHQNTFTVVIKRPNRHHSWGLRIAGGCDLDSPIVITKVYPGTPAAAELKRGDIIRKIGDYDSRDLRHKDATNFFQSSDTSISLGIQRNPPGEKKAASGSRSVTPLPIVDYCQKESKASSASMSVVNSFHDFLDHQHVHRAQAVASPFELSSEHDLNYVIKEQPYRTTPLVLPGAKVKKENPPTESYLRHHPNPMMRASPGHYEFGNSELSYKQKVADSVLNRVIPDSQSNPNRHVVNRPYNTPIGLYSEQNIVDSINHQYGHSVPHPPQNTYKKTVVYDPAKSETFKALQEEELVGGHVQEIPQPVQPKVFAPPKTYTKGASPQPHPTSPHPNANFGMTTEEIHQSNSFKRLMHMVLE</sequence>
<dbReference type="InterPro" id="IPR006643">
    <property type="entry name" value="Zasp-like_motif"/>
</dbReference>
<comment type="subcellular location">
    <subcellularLocation>
        <location evidence="1">Cytoplasm</location>
    </subcellularLocation>
</comment>
<dbReference type="SMART" id="SM00228">
    <property type="entry name" value="PDZ"/>
    <property type="match status" value="1"/>
</dbReference>
<dbReference type="GO" id="GO:0005912">
    <property type="term" value="C:adherens junction"/>
    <property type="evidence" value="ECO:0007669"/>
    <property type="project" value="TreeGrafter"/>
</dbReference>
<dbReference type="GO" id="GO:0051371">
    <property type="term" value="F:muscle alpha-actinin binding"/>
    <property type="evidence" value="ECO:0007669"/>
    <property type="project" value="TreeGrafter"/>
</dbReference>
<feature type="region of interest" description="Disordered" evidence="4">
    <location>
        <begin position="319"/>
        <end position="344"/>
    </location>
</feature>
<accession>A0A1S3DGB8</accession>
<keyword evidence="3" id="KW-0479">Metal-binding</keyword>
<dbReference type="GO" id="GO:0061061">
    <property type="term" value="P:muscle structure development"/>
    <property type="evidence" value="ECO:0007669"/>
    <property type="project" value="TreeGrafter"/>
</dbReference>
<name>A0A1S3DGB8_DIACI</name>
<feature type="region of interest" description="Disordered" evidence="4">
    <location>
        <begin position="87"/>
        <end position="106"/>
    </location>
</feature>